<dbReference type="Proteomes" id="UP000838763">
    <property type="component" value="Unassembled WGS sequence"/>
</dbReference>
<sequence length="95" mass="10385">MCGVVKRDSCPGSKNIPPASLNLAGGVSRVHSPSDLPRGVFSARARASDIRGLVLIFPPRLATLENRVFLQLALLIPSPHPHYAEGYLEYHIGRW</sequence>
<organism evidence="1 2">
    <name type="scientific">Parascedosporium putredinis</name>
    <dbReference type="NCBI Taxonomy" id="1442378"/>
    <lineage>
        <taxon>Eukaryota</taxon>
        <taxon>Fungi</taxon>
        <taxon>Dikarya</taxon>
        <taxon>Ascomycota</taxon>
        <taxon>Pezizomycotina</taxon>
        <taxon>Sordariomycetes</taxon>
        <taxon>Hypocreomycetidae</taxon>
        <taxon>Microascales</taxon>
        <taxon>Microascaceae</taxon>
        <taxon>Parascedosporium</taxon>
    </lineage>
</organism>
<comment type="caution">
    <text evidence="1">The sequence shown here is derived from an EMBL/GenBank/DDBJ whole genome shotgun (WGS) entry which is preliminary data.</text>
</comment>
<evidence type="ECO:0000313" key="2">
    <source>
        <dbReference type="Proteomes" id="UP000838763"/>
    </source>
</evidence>
<evidence type="ECO:0000313" key="1">
    <source>
        <dbReference type="EMBL" id="CAI4210241.1"/>
    </source>
</evidence>
<proteinExistence type="predicted"/>
<keyword evidence="2" id="KW-1185">Reference proteome</keyword>
<gene>
    <name evidence="1" type="ORF">PPNO1_LOCUS48</name>
</gene>
<dbReference type="EMBL" id="CALLCH030000001">
    <property type="protein sequence ID" value="CAI4210241.1"/>
    <property type="molecule type" value="Genomic_DNA"/>
</dbReference>
<accession>A0A9P1GTF2</accession>
<reference evidence="1" key="1">
    <citation type="submission" date="2022-11" db="EMBL/GenBank/DDBJ databases">
        <authorList>
            <person name="Scott C."/>
            <person name="Bruce N."/>
        </authorList>
    </citation>
    <scope>NUCLEOTIDE SEQUENCE</scope>
</reference>
<dbReference type="AlphaFoldDB" id="A0A9P1GTF2"/>
<protein>
    <submittedName>
        <fullName evidence="1">Uncharacterized protein</fullName>
    </submittedName>
</protein>
<name>A0A9P1GTF2_9PEZI</name>